<evidence type="ECO:0000256" key="1">
    <source>
        <dbReference type="ARBA" id="ARBA00001946"/>
    </source>
</evidence>
<dbReference type="Pfam" id="PF00365">
    <property type="entry name" value="PFK"/>
    <property type="match status" value="2"/>
</dbReference>
<feature type="domain" description="Phosphofructokinase" evidence="17">
    <location>
        <begin position="7"/>
        <end position="310"/>
    </location>
</feature>
<keyword evidence="6" id="KW-0963">Cytoplasm</keyword>
<dbReference type="RefSeq" id="WP_320754889.1">
    <property type="nucleotide sequence ID" value="NZ_JAWNGA010000002.1"/>
</dbReference>
<evidence type="ECO:0000313" key="18">
    <source>
        <dbReference type="EMBL" id="MDY5132447.1"/>
    </source>
</evidence>
<dbReference type="Gene3D" id="3.40.50.460">
    <property type="entry name" value="Phosphofructokinase domain"/>
    <property type="match status" value="2"/>
</dbReference>
<dbReference type="NCBIfam" id="TIGR02478">
    <property type="entry name" value="6PF1K_euk"/>
    <property type="match status" value="1"/>
</dbReference>
<evidence type="ECO:0000256" key="7">
    <source>
        <dbReference type="ARBA" id="ARBA00022533"/>
    </source>
</evidence>
<comment type="function">
    <text evidence="2">Catalyzes the phosphorylation of D-fructose 6-phosphate to fructose 1,6-bisphosphate by ATP, the first committing step of glycolysis.</text>
</comment>
<sequence length="751" mass="81725">MSDKTSIAVLTSGGDAPGMNAVVRAVIRTALQEGAQPYAILEGWHGAIAGGDYIRKVTWSDASSILDQGGTVIGSARSSEFREREGRRTAAGNLARAGIDRLVVVGGDGSLTGADILRSEWADLLKELVEAGELDQAVADKHPELRIAGVVGSIDNDLVGTDMTVGTNSALARIVDAIDALTSTATSHQRTFIVEVMGRRCGYLALMGAIAGGCDYVIIPEIPPVEGWEEHMCNQIRKGRESGRRDSLIVVAEGCKDRHGERITSQRIQQIIFEKLGDKARITALGHVQRGGTPSAFDRWMSTLLGYTAALEIIRSKPGEDSCIIGLRENHLVRLPLVETVANTQKVVDYMESGEYEAAAGSRGPNFHRMLTLFSTISSPVPVINDDLGRKPRVAVMHAGGLAPGMNPAARAAVRFGISAGFEMLGVENGFVGLIENHVRPLEWRDVDGWASRGGAELGTDRKVPTIDQYFALARAIEANGIDAIIMIGGKAGYDTAWAMASERNRFPSFNIPFICVPTTIDNNLPGSDLTIGADTALNTNVEAIDKIRRSASASRRTFVVEVMGRKCGYLAMMSALSTGAEQVYLSEVGVSLDMLKFETERMNWCFTGDRSLYLAIRNEQASQYYTADLMRRVFEEEGRGKYTARTAIIGHMQQGGMPTSYDRTLAISMAANAVDEIKEQLKSGRSSIRYLGMHNGHVVSHPILHMDEQIDPETGLPQDPWWLTTLPVLYVMGQKGYNEPLEDLKMYRKN</sequence>
<evidence type="ECO:0000256" key="13">
    <source>
        <dbReference type="ARBA" id="ARBA00022842"/>
    </source>
</evidence>
<dbReference type="PANTHER" id="PTHR13697:SF4">
    <property type="entry name" value="ATP-DEPENDENT 6-PHOSPHOFRUCTOKINASE"/>
    <property type="match status" value="1"/>
</dbReference>
<dbReference type="InterPro" id="IPR022953">
    <property type="entry name" value="ATP_PFK"/>
</dbReference>
<organism evidence="18 19">
    <name type="scientific">Actinotignum urinale</name>
    <dbReference type="NCBI Taxonomy" id="190146"/>
    <lineage>
        <taxon>Bacteria</taxon>
        <taxon>Bacillati</taxon>
        <taxon>Actinomycetota</taxon>
        <taxon>Actinomycetes</taxon>
        <taxon>Actinomycetales</taxon>
        <taxon>Actinomycetaceae</taxon>
        <taxon>Actinotignum</taxon>
    </lineage>
</organism>
<comment type="subcellular location">
    <subcellularLocation>
        <location evidence="3">Cytoplasm</location>
    </subcellularLocation>
</comment>
<keyword evidence="9" id="KW-0479">Metal-binding</keyword>
<dbReference type="Gene3D" id="3.40.50.450">
    <property type="match status" value="2"/>
</dbReference>
<dbReference type="PANTHER" id="PTHR13697">
    <property type="entry name" value="PHOSPHOFRUCTOKINASE"/>
    <property type="match status" value="1"/>
</dbReference>
<feature type="domain" description="Phosphofructokinase" evidence="17">
    <location>
        <begin position="393"/>
        <end position="676"/>
    </location>
</feature>
<evidence type="ECO:0000256" key="12">
    <source>
        <dbReference type="ARBA" id="ARBA00022840"/>
    </source>
</evidence>
<dbReference type="InterPro" id="IPR000023">
    <property type="entry name" value="Phosphofructokinase_dom"/>
</dbReference>
<dbReference type="SUPFAM" id="SSF53784">
    <property type="entry name" value="Phosphofructokinase"/>
    <property type="match status" value="2"/>
</dbReference>
<evidence type="ECO:0000256" key="5">
    <source>
        <dbReference type="ARBA" id="ARBA00012055"/>
    </source>
</evidence>
<evidence type="ECO:0000259" key="17">
    <source>
        <dbReference type="Pfam" id="PF00365"/>
    </source>
</evidence>
<proteinExistence type="inferred from homology"/>
<evidence type="ECO:0000256" key="16">
    <source>
        <dbReference type="ARBA" id="ARBA00048070"/>
    </source>
</evidence>
<evidence type="ECO:0000256" key="10">
    <source>
        <dbReference type="ARBA" id="ARBA00022741"/>
    </source>
</evidence>
<name>A0ABU5G6W3_9ACTO</name>
<evidence type="ECO:0000256" key="8">
    <source>
        <dbReference type="ARBA" id="ARBA00022679"/>
    </source>
</evidence>
<dbReference type="GO" id="GO:0003872">
    <property type="term" value="F:6-phosphofructokinase activity"/>
    <property type="evidence" value="ECO:0007669"/>
    <property type="project" value="UniProtKB-EC"/>
</dbReference>
<comment type="pathway">
    <text evidence="4">Carbohydrate degradation; glycolysis; D-glyceraldehyde 3-phosphate and glycerone phosphate from D-glucose: step 3/4.</text>
</comment>
<evidence type="ECO:0000256" key="4">
    <source>
        <dbReference type="ARBA" id="ARBA00004679"/>
    </source>
</evidence>
<dbReference type="InterPro" id="IPR035966">
    <property type="entry name" value="PKF_sf"/>
</dbReference>
<keyword evidence="10" id="KW-0547">Nucleotide-binding</keyword>
<keyword evidence="13" id="KW-0460">Magnesium</keyword>
<keyword evidence="14" id="KW-0324">Glycolysis</keyword>
<evidence type="ECO:0000256" key="2">
    <source>
        <dbReference type="ARBA" id="ARBA00002659"/>
    </source>
</evidence>
<dbReference type="Proteomes" id="UP001275049">
    <property type="component" value="Unassembled WGS sequence"/>
</dbReference>
<dbReference type="InterPro" id="IPR009161">
    <property type="entry name" value="6-Pfructokinase_euk"/>
</dbReference>
<evidence type="ECO:0000256" key="9">
    <source>
        <dbReference type="ARBA" id="ARBA00022723"/>
    </source>
</evidence>
<comment type="cofactor">
    <cofactor evidence="1">
        <name>Mg(2+)</name>
        <dbReference type="ChEBI" id="CHEBI:18420"/>
    </cofactor>
</comment>
<comment type="caution">
    <text evidence="18">The sequence shown here is derived from an EMBL/GenBank/DDBJ whole genome shotgun (WGS) entry which is preliminary data.</text>
</comment>
<evidence type="ECO:0000256" key="6">
    <source>
        <dbReference type="ARBA" id="ARBA00022490"/>
    </source>
</evidence>
<accession>A0ABU5G6W3</accession>
<keyword evidence="19" id="KW-1185">Reference proteome</keyword>
<protein>
    <recommendedName>
        <fullName evidence="5">6-phosphofructokinase</fullName>
        <ecNumber evidence="5">2.7.1.11</ecNumber>
    </recommendedName>
</protein>
<keyword evidence="12" id="KW-0067">ATP-binding</keyword>
<evidence type="ECO:0000256" key="11">
    <source>
        <dbReference type="ARBA" id="ARBA00022777"/>
    </source>
</evidence>
<evidence type="ECO:0000256" key="14">
    <source>
        <dbReference type="ARBA" id="ARBA00023152"/>
    </source>
</evidence>
<evidence type="ECO:0000313" key="19">
    <source>
        <dbReference type="Proteomes" id="UP001275049"/>
    </source>
</evidence>
<dbReference type="PRINTS" id="PR00476">
    <property type="entry name" value="PHFRCTKINASE"/>
</dbReference>
<dbReference type="PROSITE" id="PS00433">
    <property type="entry name" value="PHOSPHOFRUCTOKINASE"/>
    <property type="match status" value="2"/>
</dbReference>
<evidence type="ECO:0000256" key="3">
    <source>
        <dbReference type="ARBA" id="ARBA00004496"/>
    </source>
</evidence>
<keyword evidence="11" id="KW-0418">Kinase</keyword>
<dbReference type="InterPro" id="IPR015912">
    <property type="entry name" value="Phosphofructokinase_CS"/>
</dbReference>
<gene>
    <name evidence="18" type="ORF">R6G86_01635</name>
</gene>
<comment type="catalytic activity">
    <reaction evidence="16">
        <text>beta-D-fructose 6-phosphate + ATP = beta-D-fructose 1,6-bisphosphate + ADP + H(+)</text>
        <dbReference type="Rhea" id="RHEA:16109"/>
        <dbReference type="ChEBI" id="CHEBI:15378"/>
        <dbReference type="ChEBI" id="CHEBI:30616"/>
        <dbReference type="ChEBI" id="CHEBI:32966"/>
        <dbReference type="ChEBI" id="CHEBI:57634"/>
        <dbReference type="ChEBI" id="CHEBI:456216"/>
        <dbReference type="EC" id="2.7.1.11"/>
    </reaction>
</comment>
<keyword evidence="8 18" id="KW-0808">Transferase</keyword>
<dbReference type="EC" id="2.7.1.11" evidence="5"/>
<dbReference type="EMBL" id="JAWNGA010000002">
    <property type="protein sequence ID" value="MDY5132447.1"/>
    <property type="molecule type" value="Genomic_DNA"/>
</dbReference>
<keyword evidence="7" id="KW-0021">Allosteric enzyme</keyword>
<reference evidence="18 19" key="1">
    <citation type="submission" date="2023-10" db="EMBL/GenBank/DDBJ databases">
        <title>Whole Genome based description of the genera Actinobaculum and Actinotignum reveals a complex phylogenetic relationship within the species included in the genus Actinotignum.</title>
        <authorList>
            <person name="Jensen C.S."/>
            <person name="Dargis R."/>
            <person name="Kemp M."/>
            <person name="Christensen J.J."/>
        </authorList>
    </citation>
    <scope>NUCLEOTIDE SEQUENCE [LARGE SCALE GENOMIC DNA]</scope>
    <source>
        <strain evidence="18 19">SLA_B974</strain>
    </source>
</reference>
<evidence type="ECO:0000256" key="15">
    <source>
        <dbReference type="ARBA" id="ARBA00038478"/>
    </source>
</evidence>
<comment type="similarity">
    <text evidence="15">Belongs to the phosphofructokinase type A (PFKA) family.</text>
</comment>